<dbReference type="EMBL" id="GBRH01269114">
    <property type="protein sequence ID" value="JAD28781.1"/>
    <property type="molecule type" value="Transcribed_RNA"/>
</dbReference>
<reference evidence="1" key="2">
    <citation type="journal article" date="2015" name="Data Brief">
        <title>Shoot transcriptome of the giant reed, Arundo donax.</title>
        <authorList>
            <person name="Barrero R.A."/>
            <person name="Guerrero F.D."/>
            <person name="Moolhuijzen P."/>
            <person name="Goolsby J.A."/>
            <person name="Tidwell J."/>
            <person name="Bellgard S.E."/>
            <person name="Bellgard M.I."/>
        </authorList>
    </citation>
    <scope>NUCLEOTIDE SEQUENCE</scope>
    <source>
        <tissue evidence="1">Shoot tissue taken approximately 20 cm above the soil surface</tissue>
    </source>
</reference>
<name>A0A0A8YQV1_ARUDO</name>
<reference evidence="1" key="1">
    <citation type="submission" date="2014-09" db="EMBL/GenBank/DDBJ databases">
        <authorList>
            <person name="Magalhaes I.L.F."/>
            <person name="Oliveira U."/>
            <person name="Santos F.R."/>
            <person name="Vidigal T.H.D.A."/>
            <person name="Brescovit A.D."/>
            <person name="Santos A.J."/>
        </authorList>
    </citation>
    <scope>NUCLEOTIDE SEQUENCE</scope>
    <source>
        <tissue evidence="1">Shoot tissue taken approximately 20 cm above the soil surface</tissue>
    </source>
</reference>
<protein>
    <submittedName>
        <fullName evidence="1">Uncharacterized protein</fullName>
    </submittedName>
</protein>
<proteinExistence type="predicted"/>
<accession>A0A0A8YQV1</accession>
<dbReference type="AlphaFoldDB" id="A0A0A8YQV1"/>
<sequence length="32" mass="3913">MALVWGYFSCWTCHWNVLEVGSMFRIFSWLEI</sequence>
<evidence type="ECO:0000313" key="1">
    <source>
        <dbReference type="EMBL" id="JAD28781.1"/>
    </source>
</evidence>
<organism evidence="1">
    <name type="scientific">Arundo donax</name>
    <name type="common">Giant reed</name>
    <name type="synonym">Donax arundinaceus</name>
    <dbReference type="NCBI Taxonomy" id="35708"/>
    <lineage>
        <taxon>Eukaryota</taxon>
        <taxon>Viridiplantae</taxon>
        <taxon>Streptophyta</taxon>
        <taxon>Embryophyta</taxon>
        <taxon>Tracheophyta</taxon>
        <taxon>Spermatophyta</taxon>
        <taxon>Magnoliopsida</taxon>
        <taxon>Liliopsida</taxon>
        <taxon>Poales</taxon>
        <taxon>Poaceae</taxon>
        <taxon>PACMAD clade</taxon>
        <taxon>Arundinoideae</taxon>
        <taxon>Arundineae</taxon>
        <taxon>Arundo</taxon>
    </lineage>
</organism>